<gene>
    <name evidence="2" type="ORF">H8S23_10395</name>
</gene>
<name>A0A923KYE9_9FIRM</name>
<evidence type="ECO:0000313" key="2">
    <source>
        <dbReference type="EMBL" id="MBC5581919.1"/>
    </source>
</evidence>
<dbReference type="InterPro" id="IPR045886">
    <property type="entry name" value="ThiF/MoeB/HesA"/>
</dbReference>
<dbReference type="Pfam" id="PF00899">
    <property type="entry name" value="ThiF"/>
    <property type="match status" value="1"/>
</dbReference>
<evidence type="ECO:0000259" key="1">
    <source>
        <dbReference type="Pfam" id="PF00899"/>
    </source>
</evidence>
<evidence type="ECO:0000313" key="3">
    <source>
        <dbReference type="Proteomes" id="UP000659630"/>
    </source>
</evidence>
<dbReference type="RefSeq" id="WP_186888273.1">
    <property type="nucleotide sequence ID" value="NZ_JACONZ010000003.1"/>
</dbReference>
<accession>A0A923KYE9</accession>
<dbReference type="AlphaFoldDB" id="A0A923KYE9"/>
<organism evidence="2 3">
    <name type="scientific">Anaerofilum hominis</name>
    <dbReference type="NCBI Taxonomy" id="2763016"/>
    <lineage>
        <taxon>Bacteria</taxon>
        <taxon>Bacillati</taxon>
        <taxon>Bacillota</taxon>
        <taxon>Clostridia</taxon>
        <taxon>Eubacteriales</taxon>
        <taxon>Oscillospiraceae</taxon>
        <taxon>Anaerofilum</taxon>
    </lineage>
</organism>
<dbReference type="GO" id="GO:0008641">
    <property type="term" value="F:ubiquitin-like modifier activating enzyme activity"/>
    <property type="evidence" value="ECO:0007669"/>
    <property type="project" value="InterPro"/>
</dbReference>
<proteinExistence type="predicted"/>
<dbReference type="Gene3D" id="3.40.50.720">
    <property type="entry name" value="NAD(P)-binding Rossmann-like Domain"/>
    <property type="match status" value="1"/>
</dbReference>
<dbReference type="PANTHER" id="PTHR43267:SF1">
    <property type="entry name" value="TRNA THREONYLCARBAMOYLADENOSINE DEHYDRATASE"/>
    <property type="match status" value="1"/>
</dbReference>
<dbReference type="PANTHER" id="PTHR43267">
    <property type="entry name" value="TRNA THREONYLCARBAMOYLADENOSINE DEHYDRATASE"/>
    <property type="match status" value="1"/>
</dbReference>
<feature type="domain" description="THIF-type NAD/FAD binding fold" evidence="1">
    <location>
        <begin position="7"/>
        <end position="235"/>
    </location>
</feature>
<dbReference type="GO" id="GO:0061503">
    <property type="term" value="F:tRNA threonylcarbamoyladenosine dehydratase"/>
    <property type="evidence" value="ECO:0007669"/>
    <property type="project" value="TreeGrafter"/>
</dbReference>
<sequence>MREEFARSALLLGEQAQERLARASVAVFGIGGVGGHAAEAIARAGVGRIALFDADTVSVSNINRQIVALHSTLGLPKAKVMADRIRDINPLCRVEPHIVFYGEDNAAQFPLEGYDYIIDAVDTVSAKILLIQRARGAGVPVISAMGCGNKLDPSRFEVADLSKTSVCPLARVMRRELKARGVTGVKVVYSQDPPCAPAETAGEAPAPGRRAVPGSVSWVPGAAGLLLAGEAVKDLLVSVQP</sequence>
<dbReference type="SUPFAM" id="SSF69572">
    <property type="entry name" value="Activating enzymes of the ubiquitin-like proteins"/>
    <property type="match status" value="1"/>
</dbReference>
<dbReference type="EMBL" id="JACONZ010000003">
    <property type="protein sequence ID" value="MBC5581919.1"/>
    <property type="molecule type" value="Genomic_DNA"/>
</dbReference>
<dbReference type="CDD" id="cd00755">
    <property type="entry name" value="YgdL_like"/>
    <property type="match status" value="1"/>
</dbReference>
<dbReference type="InterPro" id="IPR035985">
    <property type="entry name" value="Ubiquitin-activating_enz"/>
</dbReference>
<reference evidence="2" key="1">
    <citation type="submission" date="2020-08" db="EMBL/GenBank/DDBJ databases">
        <title>Genome public.</title>
        <authorList>
            <person name="Liu C."/>
            <person name="Sun Q."/>
        </authorList>
    </citation>
    <scope>NUCLEOTIDE SEQUENCE</scope>
    <source>
        <strain evidence="2">BX8</strain>
    </source>
</reference>
<dbReference type="GO" id="GO:0061504">
    <property type="term" value="P:cyclic threonylcarbamoyladenosine biosynthetic process"/>
    <property type="evidence" value="ECO:0007669"/>
    <property type="project" value="TreeGrafter"/>
</dbReference>
<keyword evidence="3" id="KW-1185">Reference proteome</keyword>
<comment type="caution">
    <text evidence="2">The sequence shown here is derived from an EMBL/GenBank/DDBJ whole genome shotgun (WGS) entry which is preliminary data.</text>
</comment>
<protein>
    <submittedName>
        <fullName evidence="2">tRNA threonylcarbamoyladenosine dehydratase</fullName>
    </submittedName>
</protein>
<dbReference type="InterPro" id="IPR000594">
    <property type="entry name" value="ThiF_NAD_FAD-bd"/>
</dbReference>
<dbReference type="Proteomes" id="UP000659630">
    <property type="component" value="Unassembled WGS sequence"/>
</dbReference>